<dbReference type="PANTHER" id="PTHR43133">
    <property type="entry name" value="RNA POLYMERASE ECF-TYPE SIGMA FACTO"/>
    <property type="match status" value="1"/>
</dbReference>
<keyword evidence="3" id="KW-0731">Sigma factor</keyword>
<evidence type="ECO:0000313" key="7">
    <source>
        <dbReference type="EMBL" id="OHB14532.1"/>
    </source>
</evidence>
<dbReference type="Proteomes" id="UP000177697">
    <property type="component" value="Unassembled WGS sequence"/>
</dbReference>
<dbReference type="GO" id="GO:0016987">
    <property type="term" value="F:sigma factor activity"/>
    <property type="evidence" value="ECO:0007669"/>
    <property type="project" value="UniProtKB-KW"/>
</dbReference>
<comment type="similarity">
    <text evidence="1">Belongs to the sigma-70 factor family. ECF subfamily.</text>
</comment>
<feature type="domain" description="RNA polymerase sigma factor 70 region 4 type 2" evidence="6">
    <location>
        <begin position="121"/>
        <end position="173"/>
    </location>
</feature>
<dbReference type="GO" id="GO:0003677">
    <property type="term" value="F:DNA binding"/>
    <property type="evidence" value="ECO:0007669"/>
    <property type="project" value="InterPro"/>
</dbReference>
<evidence type="ECO:0000313" key="8">
    <source>
        <dbReference type="Proteomes" id="UP000177697"/>
    </source>
</evidence>
<dbReference type="CDD" id="cd06171">
    <property type="entry name" value="Sigma70_r4"/>
    <property type="match status" value="1"/>
</dbReference>
<dbReference type="InterPro" id="IPR039425">
    <property type="entry name" value="RNA_pol_sigma-70-like"/>
</dbReference>
<dbReference type="InterPro" id="IPR013324">
    <property type="entry name" value="RNA_pol_sigma_r3/r4-like"/>
</dbReference>
<evidence type="ECO:0000256" key="1">
    <source>
        <dbReference type="ARBA" id="ARBA00010641"/>
    </source>
</evidence>
<sequence>MSDIIKLTDEEIVERVHSSDSNLYAILIERYKNKLLRYATNLVHDQGKASHIVQDAFIKGYVNLNGFNTQKKFSSWIYRIVHNEAINIIKKYQQEVPILDDFDFESDEDTLKEFERKEVAEDVEKCLNSIPLMYSEPLSLYYLDEKSYEEISDILRIPMGTVAIRISRAKKLMKNICQKR</sequence>
<dbReference type="PANTHER" id="PTHR43133:SF51">
    <property type="entry name" value="RNA POLYMERASE SIGMA FACTOR"/>
    <property type="match status" value="1"/>
</dbReference>
<dbReference type="Gene3D" id="1.10.10.10">
    <property type="entry name" value="Winged helix-like DNA-binding domain superfamily/Winged helix DNA-binding domain"/>
    <property type="match status" value="1"/>
</dbReference>
<comment type="caution">
    <text evidence="7">The sequence shown here is derived from an EMBL/GenBank/DDBJ whole genome shotgun (WGS) entry which is preliminary data.</text>
</comment>
<evidence type="ECO:0008006" key="9">
    <source>
        <dbReference type="Google" id="ProtNLM"/>
    </source>
</evidence>
<dbReference type="Gene3D" id="1.10.1740.10">
    <property type="match status" value="1"/>
</dbReference>
<evidence type="ECO:0000256" key="4">
    <source>
        <dbReference type="ARBA" id="ARBA00023163"/>
    </source>
</evidence>
<dbReference type="InterPro" id="IPR013325">
    <property type="entry name" value="RNA_pol_sigma_r2"/>
</dbReference>
<dbReference type="Pfam" id="PF04542">
    <property type="entry name" value="Sigma70_r2"/>
    <property type="match status" value="1"/>
</dbReference>
<evidence type="ECO:0000256" key="3">
    <source>
        <dbReference type="ARBA" id="ARBA00023082"/>
    </source>
</evidence>
<organism evidence="7 8">
    <name type="scientific">Candidatus Zambryskibacteria bacterium RIFOXYC1_FULL_39_10</name>
    <dbReference type="NCBI Taxonomy" id="1802779"/>
    <lineage>
        <taxon>Bacteria</taxon>
        <taxon>Candidatus Zambryskiibacteriota</taxon>
    </lineage>
</organism>
<dbReference type="NCBIfam" id="TIGR02937">
    <property type="entry name" value="sigma70-ECF"/>
    <property type="match status" value="1"/>
</dbReference>
<evidence type="ECO:0000259" key="5">
    <source>
        <dbReference type="Pfam" id="PF04542"/>
    </source>
</evidence>
<evidence type="ECO:0000256" key="2">
    <source>
        <dbReference type="ARBA" id="ARBA00023015"/>
    </source>
</evidence>
<dbReference type="InterPro" id="IPR014284">
    <property type="entry name" value="RNA_pol_sigma-70_dom"/>
</dbReference>
<dbReference type="EMBL" id="MHWW01000019">
    <property type="protein sequence ID" value="OHB14532.1"/>
    <property type="molecule type" value="Genomic_DNA"/>
</dbReference>
<keyword evidence="4" id="KW-0804">Transcription</keyword>
<feature type="domain" description="RNA polymerase sigma-70 region 2" evidence="5">
    <location>
        <begin position="27"/>
        <end position="93"/>
    </location>
</feature>
<dbReference type="InterPro" id="IPR013249">
    <property type="entry name" value="RNA_pol_sigma70_r4_t2"/>
</dbReference>
<name>A0A1G2UYT1_9BACT</name>
<evidence type="ECO:0000259" key="6">
    <source>
        <dbReference type="Pfam" id="PF08281"/>
    </source>
</evidence>
<gene>
    <name evidence="7" type="ORF">A2431_03305</name>
</gene>
<reference evidence="7 8" key="1">
    <citation type="journal article" date="2016" name="Nat. Commun.">
        <title>Thousands of microbial genomes shed light on interconnected biogeochemical processes in an aquifer system.</title>
        <authorList>
            <person name="Anantharaman K."/>
            <person name="Brown C.T."/>
            <person name="Hug L.A."/>
            <person name="Sharon I."/>
            <person name="Castelle C.J."/>
            <person name="Probst A.J."/>
            <person name="Thomas B.C."/>
            <person name="Singh A."/>
            <person name="Wilkins M.J."/>
            <person name="Karaoz U."/>
            <person name="Brodie E.L."/>
            <person name="Williams K.H."/>
            <person name="Hubbard S.S."/>
            <person name="Banfield J.F."/>
        </authorList>
    </citation>
    <scope>NUCLEOTIDE SEQUENCE [LARGE SCALE GENOMIC DNA]</scope>
</reference>
<proteinExistence type="inferred from homology"/>
<dbReference type="InterPro" id="IPR036388">
    <property type="entry name" value="WH-like_DNA-bd_sf"/>
</dbReference>
<dbReference type="InterPro" id="IPR007627">
    <property type="entry name" value="RNA_pol_sigma70_r2"/>
</dbReference>
<keyword evidence="2" id="KW-0805">Transcription regulation</keyword>
<protein>
    <recommendedName>
        <fullName evidence="9">RNA polymerase, sigma-24 subunit, ECF subfamily</fullName>
    </recommendedName>
</protein>
<dbReference type="AlphaFoldDB" id="A0A1G2UYT1"/>
<accession>A0A1G2UYT1</accession>
<dbReference type="GO" id="GO:0006352">
    <property type="term" value="P:DNA-templated transcription initiation"/>
    <property type="evidence" value="ECO:0007669"/>
    <property type="project" value="InterPro"/>
</dbReference>
<dbReference type="SUPFAM" id="SSF88946">
    <property type="entry name" value="Sigma2 domain of RNA polymerase sigma factors"/>
    <property type="match status" value="1"/>
</dbReference>
<dbReference type="Pfam" id="PF08281">
    <property type="entry name" value="Sigma70_r4_2"/>
    <property type="match status" value="1"/>
</dbReference>
<dbReference type="SUPFAM" id="SSF88659">
    <property type="entry name" value="Sigma3 and sigma4 domains of RNA polymerase sigma factors"/>
    <property type="match status" value="1"/>
</dbReference>